<dbReference type="InterPro" id="IPR052942">
    <property type="entry name" value="LPS_cholinephosphotransferase"/>
</dbReference>
<accession>A0A8S2LZ92</accession>
<proteinExistence type="predicted"/>
<sequence>NDVYNYSNLTSLMTPFEELGSESTFCCTRDTLREQYESEYKELEYYHLNELYVQDQQPPLPYFYSLWKTSVLLPRLYTPCEHKVMINLLNTFHQLCKSNNITYMICDGTLLGSYRNHDILPYDDDLDVLVSEYDRLRLLKIKDSISDDQRSWTMFSRGKNSLAKFYFRESKKAGRTKWKWPFIDIFGFQENSTHIWFEAPVDKKYIYPLVLRPIASQWLWSPRSIFGYYQSLQKRYELYSESPSFDQTCLQQRYSHRFEEERHKFTAVNCSQLHNIYPYIRRTCNETKCFEHLMINENTTMYSLNMDKDAYAHL</sequence>
<organism evidence="3 4">
    <name type="scientific">Didymodactylos carnosus</name>
    <dbReference type="NCBI Taxonomy" id="1234261"/>
    <lineage>
        <taxon>Eukaryota</taxon>
        <taxon>Metazoa</taxon>
        <taxon>Spiralia</taxon>
        <taxon>Gnathifera</taxon>
        <taxon>Rotifera</taxon>
        <taxon>Eurotatoria</taxon>
        <taxon>Bdelloidea</taxon>
        <taxon>Philodinida</taxon>
        <taxon>Philodinidae</taxon>
        <taxon>Didymodactylos</taxon>
    </lineage>
</organism>
<reference evidence="3" key="1">
    <citation type="submission" date="2021-02" db="EMBL/GenBank/DDBJ databases">
        <authorList>
            <person name="Nowell W R."/>
        </authorList>
    </citation>
    <scope>NUCLEOTIDE SEQUENCE</scope>
</reference>
<dbReference type="Proteomes" id="UP000677228">
    <property type="component" value="Unassembled WGS sequence"/>
</dbReference>
<dbReference type="InterPro" id="IPR007074">
    <property type="entry name" value="LicD/FKTN/FKRP_NTP_transf"/>
</dbReference>
<dbReference type="GO" id="GO:0009100">
    <property type="term" value="P:glycoprotein metabolic process"/>
    <property type="evidence" value="ECO:0007669"/>
    <property type="project" value="UniProtKB-ARBA"/>
</dbReference>
<name>A0A8S2LZ92_9BILA</name>
<dbReference type="Proteomes" id="UP000682733">
    <property type="component" value="Unassembled WGS sequence"/>
</dbReference>
<dbReference type="Pfam" id="PF04991">
    <property type="entry name" value="LicD"/>
    <property type="match status" value="1"/>
</dbReference>
<evidence type="ECO:0000313" key="3">
    <source>
        <dbReference type="EMBL" id="CAF3930274.1"/>
    </source>
</evidence>
<dbReference type="EMBL" id="CAJOBA010025246">
    <property type="protein sequence ID" value="CAF3930274.1"/>
    <property type="molecule type" value="Genomic_DNA"/>
</dbReference>
<feature type="domain" description="LicD/FKTN/FKRP nucleotidyltransferase" evidence="1">
    <location>
        <begin position="96"/>
        <end position="196"/>
    </location>
</feature>
<evidence type="ECO:0000313" key="2">
    <source>
        <dbReference type="EMBL" id="CAF1138473.1"/>
    </source>
</evidence>
<dbReference type="EMBL" id="CAJNOK010011364">
    <property type="protein sequence ID" value="CAF1138473.1"/>
    <property type="molecule type" value="Genomic_DNA"/>
</dbReference>
<dbReference type="AlphaFoldDB" id="A0A8S2LZ92"/>
<protein>
    <recommendedName>
        <fullName evidence="1">LicD/FKTN/FKRP nucleotidyltransferase domain-containing protein</fullName>
    </recommendedName>
</protein>
<feature type="non-terminal residue" evidence="3">
    <location>
        <position position="1"/>
    </location>
</feature>
<evidence type="ECO:0000259" key="1">
    <source>
        <dbReference type="Pfam" id="PF04991"/>
    </source>
</evidence>
<comment type="caution">
    <text evidence="3">The sequence shown here is derived from an EMBL/GenBank/DDBJ whole genome shotgun (WGS) entry which is preliminary data.</text>
</comment>
<dbReference type="PANTHER" id="PTHR43404">
    <property type="entry name" value="LIPOPOLYSACCHARIDE CHOLINEPHOSPHOTRANSFERASE LICD"/>
    <property type="match status" value="1"/>
</dbReference>
<gene>
    <name evidence="2" type="ORF">OVA965_LOCUS21004</name>
    <name evidence="3" type="ORF">TMI583_LOCUS21546</name>
</gene>
<dbReference type="PANTHER" id="PTHR43404:SF2">
    <property type="entry name" value="LIPOPOLYSACCHARIDE CHOLINEPHOSPHOTRANSFERASE LICD"/>
    <property type="match status" value="1"/>
</dbReference>
<evidence type="ECO:0000313" key="4">
    <source>
        <dbReference type="Proteomes" id="UP000682733"/>
    </source>
</evidence>